<sequence>MSAPAPCAVFDVRALIDHLLHWGPPFEAAARGVHVAPPAEAVDRTGGDWAKALLPQLDRTSRAWDVPEAWTGRTHMGGPMTYPSSWWAT</sequence>
<protein>
    <recommendedName>
        <fullName evidence="3">Mycothiol-dependent maleylpyruvate isomerase metal-binding domain-containing protein</fullName>
    </recommendedName>
</protein>
<reference evidence="1 2" key="1">
    <citation type="submission" date="2019-03" db="EMBL/GenBank/DDBJ databases">
        <title>Draft genome sequences of novel Actinobacteria.</title>
        <authorList>
            <person name="Sahin N."/>
            <person name="Ay H."/>
            <person name="Saygin H."/>
        </authorList>
    </citation>
    <scope>NUCLEOTIDE SEQUENCE [LARGE SCALE GENOMIC DNA]</scope>
    <source>
        <strain evidence="1 2">16K404</strain>
    </source>
</reference>
<organism evidence="1 2">
    <name type="scientific">Saccharopolyspora aridisoli</name>
    <dbReference type="NCBI Taxonomy" id="2530385"/>
    <lineage>
        <taxon>Bacteria</taxon>
        <taxon>Bacillati</taxon>
        <taxon>Actinomycetota</taxon>
        <taxon>Actinomycetes</taxon>
        <taxon>Pseudonocardiales</taxon>
        <taxon>Pseudonocardiaceae</taxon>
        <taxon>Saccharopolyspora</taxon>
    </lineage>
</organism>
<accession>A0A4R4UUL6</accession>
<dbReference type="Proteomes" id="UP000294744">
    <property type="component" value="Unassembled WGS sequence"/>
</dbReference>
<comment type="caution">
    <text evidence="1">The sequence shown here is derived from an EMBL/GenBank/DDBJ whole genome shotgun (WGS) entry which is preliminary data.</text>
</comment>
<proteinExistence type="predicted"/>
<dbReference type="OrthoDB" id="5185819at2"/>
<evidence type="ECO:0008006" key="3">
    <source>
        <dbReference type="Google" id="ProtNLM"/>
    </source>
</evidence>
<keyword evidence="2" id="KW-1185">Reference proteome</keyword>
<dbReference type="AlphaFoldDB" id="A0A4R4UUL6"/>
<evidence type="ECO:0000313" key="1">
    <source>
        <dbReference type="EMBL" id="TDC95801.1"/>
    </source>
</evidence>
<gene>
    <name evidence="1" type="ORF">E1161_03150</name>
</gene>
<evidence type="ECO:0000313" key="2">
    <source>
        <dbReference type="Proteomes" id="UP000294744"/>
    </source>
</evidence>
<dbReference type="EMBL" id="SMKV01000003">
    <property type="protein sequence ID" value="TDC95801.1"/>
    <property type="molecule type" value="Genomic_DNA"/>
</dbReference>
<dbReference type="RefSeq" id="WP_132619371.1">
    <property type="nucleotide sequence ID" value="NZ_SMKV01000003.1"/>
</dbReference>
<name>A0A4R4UUL6_9PSEU</name>